<keyword evidence="3" id="KW-1185">Reference proteome</keyword>
<feature type="transmembrane region" description="Helical" evidence="1">
    <location>
        <begin position="354"/>
        <end position="372"/>
    </location>
</feature>
<keyword evidence="1" id="KW-0812">Transmembrane</keyword>
<evidence type="ECO:0000313" key="3">
    <source>
        <dbReference type="Proteomes" id="UP000266188"/>
    </source>
</evidence>
<dbReference type="AlphaFoldDB" id="A0A3A2Z6R5"/>
<dbReference type="OrthoDB" id="5412996at2759"/>
<dbReference type="Proteomes" id="UP000266188">
    <property type="component" value="Unassembled WGS sequence"/>
</dbReference>
<dbReference type="SUPFAM" id="SSF56112">
    <property type="entry name" value="Protein kinase-like (PK-like)"/>
    <property type="match status" value="1"/>
</dbReference>
<dbReference type="EMBL" id="MVGC01000496">
    <property type="protein sequence ID" value="RJE18769.1"/>
    <property type="molecule type" value="Genomic_DNA"/>
</dbReference>
<dbReference type="STRING" id="2070753.A0A3A2Z6R5"/>
<proteinExistence type="predicted"/>
<name>A0A3A2Z6R5_9EURO</name>
<accession>A0A3A2Z6R5</accession>
<sequence>MSDYMRKKDTPEKVTVLDPDVDEDILKTLYGRTAEILLELWKLDFDRIGSLAMDEPTGTWTISKRPVTVDMNELTRACGLDDCMPVKTYTSSTDYIMSLIDLQWKNLRQQRNSVYRSEDCRQKYTCRYLMQAVAPHFISGRDNYGPFKLFSDDLSPNNVLVDDNLNVTAVIDWEFCYAAQPQFAGSLPWWLILQHPPSLVNNIGPDAFLDTYLPKAEIFLQALQEKEADNGLITAENKLSAPMRESLKSRSAWFNFACRMVIDVDLIYWDLLDDFCWGPTRSMAERTCQCICGAEIHKDFEDFVRHKIRQLNEYRAELDETEMIEYKEEKYIKFVQNVSDQTSATRRGIQIPRWASVIAFVSLMGVAAATIGRRHS</sequence>
<keyword evidence="1" id="KW-1133">Transmembrane helix</keyword>
<dbReference type="Gene3D" id="3.90.1200.10">
    <property type="match status" value="1"/>
</dbReference>
<dbReference type="PANTHER" id="PTHR21310:SF37">
    <property type="entry name" value="AMINOGLYCOSIDE PHOSPHOTRANSFERASE DOMAIN-CONTAINING PROTEIN"/>
    <property type="match status" value="1"/>
</dbReference>
<dbReference type="PANTHER" id="PTHR21310">
    <property type="entry name" value="AMINOGLYCOSIDE PHOSPHOTRANSFERASE-RELATED-RELATED"/>
    <property type="match status" value="1"/>
</dbReference>
<keyword evidence="1" id="KW-0472">Membrane</keyword>
<organism evidence="2 3">
    <name type="scientific">Aspergillus sclerotialis</name>
    <dbReference type="NCBI Taxonomy" id="2070753"/>
    <lineage>
        <taxon>Eukaryota</taxon>
        <taxon>Fungi</taxon>
        <taxon>Dikarya</taxon>
        <taxon>Ascomycota</taxon>
        <taxon>Pezizomycotina</taxon>
        <taxon>Eurotiomycetes</taxon>
        <taxon>Eurotiomycetidae</taxon>
        <taxon>Eurotiales</taxon>
        <taxon>Aspergillaceae</taxon>
        <taxon>Aspergillus</taxon>
        <taxon>Aspergillus subgen. Polypaecilum</taxon>
    </lineage>
</organism>
<dbReference type="InterPro" id="IPR051678">
    <property type="entry name" value="AGP_Transferase"/>
</dbReference>
<evidence type="ECO:0000313" key="2">
    <source>
        <dbReference type="EMBL" id="RJE18769.1"/>
    </source>
</evidence>
<evidence type="ECO:0000256" key="1">
    <source>
        <dbReference type="SAM" id="Phobius"/>
    </source>
</evidence>
<dbReference type="GO" id="GO:0016740">
    <property type="term" value="F:transferase activity"/>
    <property type="evidence" value="ECO:0007669"/>
    <property type="project" value="UniProtKB-KW"/>
</dbReference>
<keyword evidence="2" id="KW-0808">Transferase</keyword>
<reference evidence="3" key="1">
    <citation type="submission" date="2017-02" db="EMBL/GenBank/DDBJ databases">
        <authorList>
            <person name="Tafer H."/>
            <person name="Lopandic K."/>
        </authorList>
    </citation>
    <scope>NUCLEOTIDE SEQUENCE [LARGE SCALE GENOMIC DNA]</scope>
    <source>
        <strain evidence="3">CBS 366.77</strain>
    </source>
</reference>
<protein>
    <submittedName>
        <fullName evidence="2">Phosphotransferase enzyme family</fullName>
    </submittedName>
</protein>
<gene>
    <name evidence="2" type="ORF">PHISCL_08899</name>
</gene>
<comment type="caution">
    <text evidence="2">The sequence shown here is derived from an EMBL/GenBank/DDBJ whole genome shotgun (WGS) entry which is preliminary data.</text>
</comment>
<dbReference type="InterPro" id="IPR011009">
    <property type="entry name" value="Kinase-like_dom_sf"/>
</dbReference>